<name>A0A3L6FQJ6_MAIZE</name>
<protein>
    <submittedName>
        <fullName evidence="2">Uncharacterized protein</fullName>
    </submittedName>
</protein>
<keyword evidence="1" id="KW-0812">Transmembrane</keyword>
<keyword evidence="1" id="KW-0472">Membrane</keyword>
<sequence>MVLATLAKEDTLPLIFQKEDTQIIPFFGGSEIVHMRVMVLLLLPLLAQLQKVMLLGLLLLLMPRRAMLQAQHATNHALGPTVVHDASQIAHPVVRAAARAAISHIATQTAAAIHHAVNQTVALTTICHAANRTTAHVVNRTELLHGPRHVLIAGA</sequence>
<evidence type="ECO:0000313" key="3">
    <source>
        <dbReference type="Proteomes" id="UP000251960"/>
    </source>
</evidence>
<keyword evidence="1" id="KW-1133">Transmembrane helix</keyword>
<organism evidence="2 3">
    <name type="scientific">Zea mays</name>
    <name type="common">Maize</name>
    <dbReference type="NCBI Taxonomy" id="4577"/>
    <lineage>
        <taxon>Eukaryota</taxon>
        <taxon>Viridiplantae</taxon>
        <taxon>Streptophyta</taxon>
        <taxon>Embryophyta</taxon>
        <taxon>Tracheophyta</taxon>
        <taxon>Spermatophyta</taxon>
        <taxon>Magnoliopsida</taxon>
        <taxon>Liliopsida</taxon>
        <taxon>Poales</taxon>
        <taxon>Poaceae</taxon>
        <taxon>PACMAD clade</taxon>
        <taxon>Panicoideae</taxon>
        <taxon>Andropogonodae</taxon>
        <taxon>Andropogoneae</taxon>
        <taxon>Tripsacinae</taxon>
        <taxon>Zea</taxon>
    </lineage>
</organism>
<dbReference type="EMBL" id="NCVQ01000004">
    <property type="protein sequence ID" value="PWZ34631.1"/>
    <property type="molecule type" value="Genomic_DNA"/>
</dbReference>
<accession>A0A3L6FQJ6</accession>
<dbReference type="Proteomes" id="UP000251960">
    <property type="component" value="Chromosome 3"/>
</dbReference>
<feature type="transmembrane region" description="Helical" evidence="1">
    <location>
        <begin position="37"/>
        <end position="61"/>
    </location>
</feature>
<comment type="caution">
    <text evidence="2">The sequence shown here is derived from an EMBL/GenBank/DDBJ whole genome shotgun (WGS) entry which is preliminary data.</text>
</comment>
<dbReference type="AlphaFoldDB" id="A0A3L6FQJ6"/>
<evidence type="ECO:0000256" key="1">
    <source>
        <dbReference type="SAM" id="Phobius"/>
    </source>
</evidence>
<dbReference type="ExpressionAtlas" id="A0A3L6FQJ6">
    <property type="expression patterns" value="baseline"/>
</dbReference>
<gene>
    <name evidence="2" type="ORF">Zm00014a_018055</name>
</gene>
<evidence type="ECO:0000313" key="2">
    <source>
        <dbReference type="EMBL" id="PWZ34631.1"/>
    </source>
</evidence>
<reference evidence="2 3" key="1">
    <citation type="journal article" date="2018" name="Nat. Genet.">
        <title>Extensive intraspecific gene order and gene structural variations between Mo17 and other maize genomes.</title>
        <authorList>
            <person name="Sun S."/>
            <person name="Zhou Y."/>
            <person name="Chen J."/>
            <person name="Shi J."/>
            <person name="Zhao H."/>
            <person name="Zhao H."/>
            <person name="Song W."/>
            <person name="Zhang M."/>
            <person name="Cui Y."/>
            <person name="Dong X."/>
            <person name="Liu H."/>
            <person name="Ma X."/>
            <person name="Jiao Y."/>
            <person name="Wang B."/>
            <person name="Wei X."/>
            <person name="Stein J.C."/>
            <person name="Glaubitz J.C."/>
            <person name="Lu F."/>
            <person name="Yu G."/>
            <person name="Liang C."/>
            <person name="Fengler K."/>
            <person name="Li B."/>
            <person name="Rafalski A."/>
            <person name="Schnable P.S."/>
            <person name="Ware D.H."/>
            <person name="Buckler E.S."/>
            <person name="Lai J."/>
        </authorList>
    </citation>
    <scope>NUCLEOTIDE SEQUENCE [LARGE SCALE GENOMIC DNA]</scope>
    <source>
        <strain evidence="3">cv. Missouri 17</strain>
        <tissue evidence="2">Seedling</tissue>
    </source>
</reference>
<proteinExistence type="predicted"/>